<dbReference type="PROSITE" id="PS50216">
    <property type="entry name" value="DHHC"/>
    <property type="match status" value="1"/>
</dbReference>
<evidence type="ECO:0000313" key="13">
    <source>
        <dbReference type="Proteomes" id="UP000193642"/>
    </source>
</evidence>
<feature type="transmembrane region" description="Helical" evidence="10">
    <location>
        <begin position="259"/>
        <end position="283"/>
    </location>
</feature>
<feature type="transmembrane region" description="Helical" evidence="10">
    <location>
        <begin position="28"/>
        <end position="55"/>
    </location>
</feature>
<evidence type="ECO:0000259" key="11">
    <source>
        <dbReference type="Pfam" id="PF01529"/>
    </source>
</evidence>
<dbReference type="InterPro" id="IPR001594">
    <property type="entry name" value="Palmitoyltrfase_DHHC"/>
</dbReference>
<comment type="domain">
    <text evidence="10">The DHHC domain is required for palmitoyltransferase activity.</text>
</comment>
<keyword evidence="3 10" id="KW-0812">Transmembrane</keyword>
<dbReference type="Pfam" id="PF01529">
    <property type="entry name" value="DHHC"/>
    <property type="match status" value="1"/>
</dbReference>
<dbReference type="GO" id="GO:0019706">
    <property type="term" value="F:protein-cysteine S-palmitoyltransferase activity"/>
    <property type="evidence" value="ECO:0007669"/>
    <property type="project" value="UniProtKB-EC"/>
</dbReference>
<keyword evidence="2 10" id="KW-0808">Transferase</keyword>
<dbReference type="OrthoDB" id="9909019at2759"/>
<dbReference type="Proteomes" id="UP000193642">
    <property type="component" value="Unassembled WGS sequence"/>
</dbReference>
<evidence type="ECO:0000256" key="4">
    <source>
        <dbReference type="ARBA" id="ARBA00022989"/>
    </source>
</evidence>
<feature type="transmembrane region" description="Helical" evidence="10">
    <location>
        <begin position="212"/>
        <end position="239"/>
    </location>
</feature>
<evidence type="ECO:0000313" key="12">
    <source>
        <dbReference type="EMBL" id="ORY39548.1"/>
    </source>
</evidence>
<comment type="similarity">
    <text evidence="10">Belongs to the DHHC palmitoyltransferase family.</text>
</comment>
<evidence type="ECO:0000256" key="10">
    <source>
        <dbReference type="RuleBase" id="RU079119"/>
    </source>
</evidence>
<sequence length="371" mass="42161">MKFMRPNETLKNIGICLENIEGPLIRTLGAALVIVTIALITSLGFEMITFTLPLLYKSSDEVTISTLLKWLHTAFTLYILTLISVNFYLCCSTKPGYTDNLMAELVRLTSNASANTNQSNSAADQAEVPLMSIESTESLVLNQEPGGHTAIQMEEMGRNDPFGVLKMKRCRHCKHPKPERAHHCKVCNKCVMKMDHHCPWINNCVGHFNHRYFTLFTIYASIGTGYFSFMNYSIFYDIFFQESEKRHFKVPASFFGEIFLLLFVLSTALSIMIGGLGAMNLYYVCTAQTQIEVLDNRWMEKMARAHGGTFVNEFDVGTWRNLRVHFNIRTRSWRGWLGLLVPKRREPVGNGVTYTKVASLVRGNEQDGDFV</sequence>
<evidence type="ECO:0000256" key="1">
    <source>
        <dbReference type="ARBA" id="ARBA00004141"/>
    </source>
</evidence>
<comment type="subcellular location">
    <subcellularLocation>
        <location evidence="1">Membrane</location>
        <topology evidence="1">Multi-pass membrane protein</topology>
    </subcellularLocation>
</comment>
<evidence type="ECO:0000256" key="7">
    <source>
        <dbReference type="ARBA" id="ARBA00023288"/>
    </source>
</evidence>
<keyword evidence="8 10" id="KW-0012">Acyltransferase</keyword>
<evidence type="ECO:0000256" key="3">
    <source>
        <dbReference type="ARBA" id="ARBA00022692"/>
    </source>
</evidence>
<keyword evidence="7" id="KW-0449">Lipoprotein</keyword>
<keyword evidence="5 10" id="KW-0472">Membrane</keyword>
<dbReference type="GO" id="GO:0016020">
    <property type="term" value="C:membrane"/>
    <property type="evidence" value="ECO:0007669"/>
    <property type="project" value="UniProtKB-SubCell"/>
</dbReference>
<comment type="catalytic activity">
    <reaction evidence="9 10">
        <text>L-cysteinyl-[protein] + hexadecanoyl-CoA = S-hexadecanoyl-L-cysteinyl-[protein] + CoA</text>
        <dbReference type="Rhea" id="RHEA:36683"/>
        <dbReference type="Rhea" id="RHEA-COMP:10131"/>
        <dbReference type="Rhea" id="RHEA-COMP:11032"/>
        <dbReference type="ChEBI" id="CHEBI:29950"/>
        <dbReference type="ChEBI" id="CHEBI:57287"/>
        <dbReference type="ChEBI" id="CHEBI:57379"/>
        <dbReference type="ChEBI" id="CHEBI:74151"/>
        <dbReference type="EC" id="2.3.1.225"/>
    </reaction>
</comment>
<dbReference type="EMBL" id="MCGO01000039">
    <property type="protein sequence ID" value="ORY39548.1"/>
    <property type="molecule type" value="Genomic_DNA"/>
</dbReference>
<proteinExistence type="inferred from homology"/>
<accession>A0A1Y2BXS3</accession>
<evidence type="ECO:0000256" key="6">
    <source>
        <dbReference type="ARBA" id="ARBA00023139"/>
    </source>
</evidence>
<comment type="caution">
    <text evidence="12">The sequence shown here is derived from an EMBL/GenBank/DDBJ whole genome shotgun (WGS) entry which is preliminary data.</text>
</comment>
<feature type="transmembrane region" description="Helical" evidence="10">
    <location>
        <begin position="67"/>
        <end position="89"/>
    </location>
</feature>
<protein>
    <recommendedName>
        <fullName evidence="10">Palmitoyltransferase</fullName>
        <ecNumber evidence="10">2.3.1.225</ecNumber>
    </recommendedName>
</protein>
<evidence type="ECO:0000256" key="8">
    <source>
        <dbReference type="ARBA" id="ARBA00023315"/>
    </source>
</evidence>
<evidence type="ECO:0000256" key="9">
    <source>
        <dbReference type="ARBA" id="ARBA00048048"/>
    </source>
</evidence>
<organism evidence="12 13">
    <name type="scientific">Rhizoclosmatium globosum</name>
    <dbReference type="NCBI Taxonomy" id="329046"/>
    <lineage>
        <taxon>Eukaryota</taxon>
        <taxon>Fungi</taxon>
        <taxon>Fungi incertae sedis</taxon>
        <taxon>Chytridiomycota</taxon>
        <taxon>Chytridiomycota incertae sedis</taxon>
        <taxon>Chytridiomycetes</taxon>
        <taxon>Chytridiales</taxon>
        <taxon>Chytriomycetaceae</taxon>
        <taxon>Rhizoclosmatium</taxon>
    </lineage>
</organism>
<evidence type="ECO:0000256" key="5">
    <source>
        <dbReference type="ARBA" id="ARBA00023136"/>
    </source>
</evidence>
<evidence type="ECO:0000256" key="2">
    <source>
        <dbReference type="ARBA" id="ARBA00022679"/>
    </source>
</evidence>
<keyword evidence="4 10" id="KW-1133">Transmembrane helix</keyword>
<name>A0A1Y2BXS3_9FUNG</name>
<keyword evidence="6" id="KW-0564">Palmitate</keyword>
<gene>
    <name evidence="12" type="ORF">BCR33DRAFT_720011</name>
</gene>
<dbReference type="EC" id="2.3.1.225" evidence="10"/>
<keyword evidence="13" id="KW-1185">Reference proteome</keyword>
<dbReference type="AlphaFoldDB" id="A0A1Y2BXS3"/>
<feature type="domain" description="Palmitoyltransferase DHHC" evidence="11">
    <location>
        <begin position="168"/>
        <end position="294"/>
    </location>
</feature>
<dbReference type="PANTHER" id="PTHR12246">
    <property type="entry name" value="PALMITOYLTRANSFERASE ZDHHC16"/>
    <property type="match status" value="1"/>
</dbReference>
<reference evidence="12 13" key="1">
    <citation type="submission" date="2016-07" db="EMBL/GenBank/DDBJ databases">
        <title>Pervasive Adenine N6-methylation of Active Genes in Fungi.</title>
        <authorList>
            <consortium name="DOE Joint Genome Institute"/>
            <person name="Mondo S.J."/>
            <person name="Dannebaum R.O."/>
            <person name="Kuo R.C."/>
            <person name="Labutti K."/>
            <person name="Haridas S."/>
            <person name="Kuo A."/>
            <person name="Salamov A."/>
            <person name="Ahrendt S.R."/>
            <person name="Lipzen A."/>
            <person name="Sullivan W."/>
            <person name="Andreopoulos W.B."/>
            <person name="Clum A."/>
            <person name="Lindquist E."/>
            <person name="Daum C."/>
            <person name="Ramamoorthy G.K."/>
            <person name="Gryganskyi A."/>
            <person name="Culley D."/>
            <person name="Magnuson J.K."/>
            <person name="James T.Y."/>
            <person name="O'Malley M.A."/>
            <person name="Stajich J.E."/>
            <person name="Spatafora J.W."/>
            <person name="Visel A."/>
            <person name="Grigoriev I.V."/>
        </authorList>
    </citation>
    <scope>NUCLEOTIDE SEQUENCE [LARGE SCALE GENOMIC DNA]</scope>
    <source>
        <strain evidence="12 13">JEL800</strain>
    </source>
</reference>
<dbReference type="InterPro" id="IPR039859">
    <property type="entry name" value="PFA4/ZDH16/20/ERF2-like"/>
</dbReference>